<dbReference type="PANTHER" id="PTHR43355:SF2">
    <property type="entry name" value="FLAVIN REDUCTASE (NADPH)"/>
    <property type="match status" value="1"/>
</dbReference>
<dbReference type="SUPFAM" id="SSF51735">
    <property type="entry name" value="NAD(P)-binding Rossmann-fold domains"/>
    <property type="match status" value="1"/>
</dbReference>
<evidence type="ECO:0000259" key="1">
    <source>
        <dbReference type="Pfam" id="PF13460"/>
    </source>
</evidence>
<evidence type="ECO:0000313" key="3">
    <source>
        <dbReference type="Proteomes" id="UP000031847"/>
    </source>
</evidence>
<gene>
    <name evidence="2" type="ORF">JCM5805K_0924</name>
</gene>
<comment type="caution">
    <text evidence="2">The sequence shown here is derived from an EMBL/GenBank/DDBJ whole genome shotgun (WGS) entry which is preliminary data.</text>
</comment>
<dbReference type="InterPro" id="IPR036291">
    <property type="entry name" value="NAD(P)-bd_dom_sf"/>
</dbReference>
<dbReference type="InterPro" id="IPR016040">
    <property type="entry name" value="NAD(P)-bd_dom"/>
</dbReference>
<sequence>MKKIAVIAASGKAGSLIAQKAFGRGHEVTAIVRNKARLKVEVTTILEKDIFELTSEDLAGFDAIVLAHRAPAGHEEDYSKVAHVMIKLLENIDSRLIVVGGASSLYLDESHEKRLLDVTPTDLPYYPTLLEMAKASLIYEASKLNVTFFSPAEFFDPEGAQTNNYTITGDVLEHNKAGKSRISYADYAEAVLNMIEDGSHQHEHIGIYEN</sequence>
<evidence type="ECO:0000313" key="2">
    <source>
        <dbReference type="EMBL" id="GAM79816.1"/>
    </source>
</evidence>
<dbReference type="AlphaFoldDB" id="A0A0B8QMN7"/>
<reference evidence="2 3" key="1">
    <citation type="submission" date="2015-01" db="EMBL/GenBank/DDBJ databases">
        <title>Lactococcus lactis subsp.lactis JCM 5805 whole genome shotgun sequence.</title>
        <authorList>
            <person name="Fujii T."/>
            <person name="Tomita Y."/>
            <person name="Ikushima S."/>
            <person name="Fujiwara D."/>
        </authorList>
    </citation>
    <scope>NUCLEOTIDE SEQUENCE [LARGE SCALE GENOMIC DNA]</scope>
    <source>
        <strain evidence="2 3">JCM 5805</strain>
    </source>
</reference>
<feature type="domain" description="NAD(P)-binding" evidence="1">
    <location>
        <begin position="9"/>
        <end position="197"/>
    </location>
</feature>
<name>A0A0B8QMN7_LACLL</name>
<protein>
    <submittedName>
        <fullName evidence="2">Putative NADH-flavin reductase</fullName>
    </submittedName>
</protein>
<dbReference type="PATRIC" id="fig|1360.100.peg.1665"/>
<dbReference type="EMBL" id="BBSI01000017">
    <property type="protein sequence ID" value="GAM79816.1"/>
    <property type="molecule type" value="Genomic_DNA"/>
</dbReference>
<dbReference type="Pfam" id="PF13460">
    <property type="entry name" value="NAD_binding_10"/>
    <property type="match status" value="1"/>
</dbReference>
<organism evidence="2 3">
    <name type="scientific">Lactococcus lactis subsp. lactis</name>
    <name type="common">Streptococcus lactis</name>
    <dbReference type="NCBI Taxonomy" id="1360"/>
    <lineage>
        <taxon>Bacteria</taxon>
        <taxon>Bacillati</taxon>
        <taxon>Bacillota</taxon>
        <taxon>Bacilli</taxon>
        <taxon>Lactobacillales</taxon>
        <taxon>Streptococcaceae</taxon>
        <taxon>Lactococcus</taxon>
    </lineage>
</organism>
<dbReference type="Proteomes" id="UP000031847">
    <property type="component" value="Unassembled WGS sequence"/>
</dbReference>
<dbReference type="PANTHER" id="PTHR43355">
    <property type="entry name" value="FLAVIN REDUCTASE (NADPH)"/>
    <property type="match status" value="1"/>
</dbReference>
<dbReference type="RefSeq" id="WP_017864328.1">
    <property type="nucleotide sequence ID" value="NZ_BAABQR010000001.1"/>
</dbReference>
<accession>A0A0B8QMN7</accession>
<proteinExistence type="predicted"/>
<dbReference type="InterPro" id="IPR051606">
    <property type="entry name" value="Polyketide_Oxido-like"/>
</dbReference>
<dbReference type="GO" id="GO:0016646">
    <property type="term" value="F:oxidoreductase activity, acting on the CH-NH group of donors, NAD or NADP as acceptor"/>
    <property type="evidence" value="ECO:0007669"/>
    <property type="project" value="TreeGrafter"/>
</dbReference>
<dbReference type="Gene3D" id="3.40.50.720">
    <property type="entry name" value="NAD(P)-binding Rossmann-like Domain"/>
    <property type="match status" value="1"/>
</dbReference>